<keyword evidence="4" id="KW-0460">Magnesium</keyword>
<dbReference type="PROSITE" id="PS51918">
    <property type="entry name" value="RADICAL_SAM"/>
    <property type="match status" value="1"/>
</dbReference>
<dbReference type="InterPro" id="IPR058240">
    <property type="entry name" value="rSAM_sf"/>
</dbReference>
<dbReference type="CDD" id="cd01335">
    <property type="entry name" value="Radical_SAM"/>
    <property type="match status" value="1"/>
</dbReference>
<dbReference type="InterPro" id="IPR024924">
    <property type="entry name" value="7-CO-7-deazaguanine_synth-like"/>
</dbReference>
<feature type="domain" description="Radical SAM core" evidence="8">
    <location>
        <begin position="21"/>
        <end position="211"/>
    </location>
</feature>
<dbReference type="NCBIfam" id="TIGR04349">
    <property type="entry name" value="rSAM_QueE_gams"/>
    <property type="match status" value="1"/>
</dbReference>
<keyword evidence="2" id="KW-0949">S-adenosyl-L-methionine</keyword>
<name>A0A381Y6Z3_9ZZZZ</name>
<dbReference type="PIRSF" id="PIRSF000370">
    <property type="entry name" value="QueE"/>
    <property type="match status" value="1"/>
</dbReference>
<gene>
    <name evidence="9" type="ORF">METZ01_LOCUS125021</name>
</gene>
<dbReference type="GO" id="GO:0016829">
    <property type="term" value="F:lyase activity"/>
    <property type="evidence" value="ECO:0007669"/>
    <property type="project" value="UniProtKB-KW"/>
</dbReference>
<reference evidence="9" key="1">
    <citation type="submission" date="2018-05" db="EMBL/GenBank/DDBJ databases">
        <authorList>
            <person name="Lanie J.A."/>
            <person name="Ng W.-L."/>
            <person name="Kazmierczak K.M."/>
            <person name="Andrzejewski T.M."/>
            <person name="Davidsen T.M."/>
            <person name="Wayne K.J."/>
            <person name="Tettelin H."/>
            <person name="Glass J.I."/>
            <person name="Rusch D."/>
            <person name="Podicherti R."/>
            <person name="Tsui H.-C.T."/>
            <person name="Winkler M.E."/>
        </authorList>
    </citation>
    <scope>NUCLEOTIDE SEQUENCE</scope>
</reference>
<evidence type="ECO:0000256" key="4">
    <source>
        <dbReference type="ARBA" id="ARBA00022842"/>
    </source>
</evidence>
<evidence type="ECO:0000259" key="8">
    <source>
        <dbReference type="PROSITE" id="PS51918"/>
    </source>
</evidence>
<evidence type="ECO:0000256" key="7">
    <source>
        <dbReference type="ARBA" id="ARBA00023239"/>
    </source>
</evidence>
<dbReference type="SUPFAM" id="SSF102114">
    <property type="entry name" value="Radical SAM enzymes"/>
    <property type="match status" value="1"/>
</dbReference>
<keyword evidence="6" id="KW-0411">Iron-sulfur</keyword>
<keyword evidence="1" id="KW-0004">4Fe-4S</keyword>
<evidence type="ECO:0000256" key="6">
    <source>
        <dbReference type="ARBA" id="ARBA00023014"/>
    </source>
</evidence>
<dbReference type="GO" id="GO:0046872">
    <property type="term" value="F:metal ion binding"/>
    <property type="evidence" value="ECO:0007669"/>
    <property type="project" value="UniProtKB-KW"/>
</dbReference>
<proteinExistence type="inferred from homology"/>
<evidence type="ECO:0000256" key="1">
    <source>
        <dbReference type="ARBA" id="ARBA00022485"/>
    </source>
</evidence>
<dbReference type="SFLD" id="SFLDS00029">
    <property type="entry name" value="Radical_SAM"/>
    <property type="match status" value="1"/>
</dbReference>
<organism evidence="9">
    <name type="scientific">marine metagenome</name>
    <dbReference type="NCBI Taxonomy" id="408172"/>
    <lineage>
        <taxon>unclassified sequences</taxon>
        <taxon>metagenomes</taxon>
        <taxon>ecological metagenomes</taxon>
    </lineage>
</organism>
<dbReference type="EMBL" id="UINC01017414">
    <property type="protein sequence ID" value="SVA72167.1"/>
    <property type="molecule type" value="Genomic_DNA"/>
</dbReference>
<dbReference type="PANTHER" id="PTHR42836:SF1">
    <property type="entry name" value="7-CARBOXY-7-DEAZAGUANINE SYNTHASE"/>
    <property type="match status" value="1"/>
</dbReference>
<accession>A0A381Y6Z3</accession>
<dbReference type="GO" id="GO:0051539">
    <property type="term" value="F:4 iron, 4 sulfur cluster binding"/>
    <property type="evidence" value="ECO:0007669"/>
    <property type="project" value="UniProtKB-KW"/>
</dbReference>
<dbReference type="InterPro" id="IPR007197">
    <property type="entry name" value="rSAM"/>
</dbReference>
<dbReference type="Gene3D" id="3.20.20.70">
    <property type="entry name" value="Aldolase class I"/>
    <property type="match status" value="1"/>
</dbReference>
<evidence type="ECO:0000313" key="9">
    <source>
        <dbReference type="EMBL" id="SVA72167.1"/>
    </source>
</evidence>
<dbReference type="InterPro" id="IPR027621">
    <property type="entry name" value="rSAM_QueE_gams"/>
</dbReference>
<dbReference type="PANTHER" id="PTHR42836">
    <property type="entry name" value="7-CARBOXY-7-DEAZAGUANINE SYNTHASE"/>
    <property type="match status" value="1"/>
</dbReference>
<feature type="non-terminal residue" evidence="9">
    <location>
        <position position="1"/>
    </location>
</feature>
<keyword evidence="3" id="KW-0479">Metal-binding</keyword>
<keyword evidence="5" id="KW-0408">Iron</keyword>
<evidence type="ECO:0000256" key="2">
    <source>
        <dbReference type="ARBA" id="ARBA00022691"/>
    </source>
</evidence>
<protein>
    <recommendedName>
        <fullName evidence="8">Radical SAM core domain-containing protein</fullName>
    </recommendedName>
</protein>
<evidence type="ECO:0000256" key="3">
    <source>
        <dbReference type="ARBA" id="ARBA00022723"/>
    </source>
</evidence>
<evidence type="ECO:0000256" key="5">
    <source>
        <dbReference type="ARBA" id="ARBA00023004"/>
    </source>
</evidence>
<sequence>VNMNTLRVTEIFYSIQGESSKTGLPTVFIRLTGCPLRCIYCDTEYAFTGGENLKISEIIQTVKSSSSQHVCITGGEPLAQPNVHILMNELAQLDYAISLETSGYIDVSNVNSKVKIIMDIKTPESKEVDKNNWENINLLKNEDEVKFVICNRNDYEWSKEIMEKYMIYEQCNVLMSPVADLMEPRTLAEWILEDSLPVRFQIQLHKILWHNQPGK</sequence>
<dbReference type="InterPro" id="IPR013785">
    <property type="entry name" value="Aldolase_TIM"/>
</dbReference>
<keyword evidence="7" id="KW-0456">Lyase</keyword>
<dbReference type="Pfam" id="PF04055">
    <property type="entry name" value="Radical_SAM"/>
    <property type="match status" value="1"/>
</dbReference>
<dbReference type="AlphaFoldDB" id="A0A381Y6Z3"/>
<dbReference type="HAMAP" id="MF_00917">
    <property type="entry name" value="QueE"/>
    <property type="match status" value="1"/>
</dbReference>